<dbReference type="SMART" id="SM00248">
    <property type="entry name" value="ANK"/>
    <property type="match status" value="2"/>
</dbReference>
<dbReference type="Gene3D" id="1.25.40.20">
    <property type="entry name" value="Ankyrin repeat-containing domain"/>
    <property type="match status" value="1"/>
</dbReference>
<protein>
    <submittedName>
        <fullName evidence="7">Putative E3 ubiquitin-protein ligase XBOS34</fullName>
    </submittedName>
</protein>
<name>A0A443NZS9_9MAGN</name>
<dbReference type="PROSITE" id="PS50297">
    <property type="entry name" value="ANK_REP_REGION"/>
    <property type="match status" value="2"/>
</dbReference>
<feature type="repeat" description="ANK" evidence="3">
    <location>
        <begin position="39"/>
        <end position="72"/>
    </location>
</feature>
<dbReference type="OrthoDB" id="1711136at2759"/>
<comment type="caution">
    <text evidence="7">The sequence shown here is derived from an EMBL/GenBank/DDBJ whole genome shotgun (WGS) entry which is preliminary data.</text>
</comment>
<proteinExistence type="predicted"/>
<evidence type="ECO:0000313" key="8">
    <source>
        <dbReference type="Proteomes" id="UP000283530"/>
    </source>
</evidence>
<evidence type="ECO:0000256" key="4">
    <source>
        <dbReference type="PROSITE-ProRule" id="PRU00175"/>
    </source>
</evidence>
<dbReference type="GO" id="GO:0008270">
    <property type="term" value="F:zinc ion binding"/>
    <property type="evidence" value="ECO:0007669"/>
    <property type="project" value="UniProtKB-KW"/>
</dbReference>
<organism evidence="7 8">
    <name type="scientific">Cinnamomum micranthum f. kanehirae</name>
    <dbReference type="NCBI Taxonomy" id="337451"/>
    <lineage>
        <taxon>Eukaryota</taxon>
        <taxon>Viridiplantae</taxon>
        <taxon>Streptophyta</taxon>
        <taxon>Embryophyta</taxon>
        <taxon>Tracheophyta</taxon>
        <taxon>Spermatophyta</taxon>
        <taxon>Magnoliopsida</taxon>
        <taxon>Magnoliidae</taxon>
        <taxon>Laurales</taxon>
        <taxon>Lauraceae</taxon>
        <taxon>Cinnamomum</taxon>
    </lineage>
</organism>
<dbReference type="CDD" id="cd23129">
    <property type="entry name" value="RING-HC_XBAT35-like"/>
    <property type="match status" value="1"/>
</dbReference>
<feature type="compositionally biased region" description="Pro residues" evidence="5">
    <location>
        <begin position="332"/>
        <end position="341"/>
    </location>
</feature>
<keyword evidence="4" id="KW-0863">Zinc-finger</keyword>
<dbReference type="InterPro" id="IPR036770">
    <property type="entry name" value="Ankyrin_rpt-contain_sf"/>
</dbReference>
<feature type="domain" description="RING-type" evidence="6">
    <location>
        <begin position="446"/>
        <end position="485"/>
    </location>
</feature>
<dbReference type="AlphaFoldDB" id="A0A443NZS9"/>
<feature type="repeat" description="ANK" evidence="3">
    <location>
        <begin position="75"/>
        <end position="107"/>
    </location>
</feature>
<keyword evidence="8" id="KW-1185">Reference proteome</keyword>
<feature type="compositionally biased region" description="Polar residues" evidence="5">
    <location>
        <begin position="317"/>
        <end position="328"/>
    </location>
</feature>
<dbReference type="SUPFAM" id="SSF57850">
    <property type="entry name" value="RING/U-box"/>
    <property type="match status" value="1"/>
</dbReference>
<dbReference type="Pfam" id="PF13920">
    <property type="entry name" value="zf-C3HC4_3"/>
    <property type="match status" value="1"/>
</dbReference>
<dbReference type="Gene3D" id="3.30.40.10">
    <property type="entry name" value="Zinc/RING finger domain, C3HC4 (zinc finger)"/>
    <property type="match status" value="1"/>
</dbReference>
<keyword evidence="1" id="KW-0677">Repeat</keyword>
<evidence type="ECO:0000256" key="5">
    <source>
        <dbReference type="SAM" id="MobiDB-lite"/>
    </source>
</evidence>
<evidence type="ECO:0000256" key="3">
    <source>
        <dbReference type="PROSITE-ProRule" id="PRU00023"/>
    </source>
</evidence>
<dbReference type="EMBL" id="QPKB01000004">
    <property type="protein sequence ID" value="RWR83976.1"/>
    <property type="molecule type" value="Genomic_DNA"/>
</dbReference>
<gene>
    <name evidence="7" type="ORF">CKAN_01275800</name>
</gene>
<evidence type="ECO:0000313" key="7">
    <source>
        <dbReference type="EMBL" id="RWR83976.1"/>
    </source>
</evidence>
<dbReference type="Pfam" id="PF00023">
    <property type="entry name" value="Ank"/>
    <property type="match status" value="2"/>
</dbReference>
<dbReference type="PROSITE" id="PS50089">
    <property type="entry name" value="ZF_RING_2"/>
    <property type="match status" value="1"/>
</dbReference>
<dbReference type="InterPro" id="IPR050889">
    <property type="entry name" value="Dendritic_Spine_Reg/Scaffold"/>
</dbReference>
<dbReference type="PANTHER" id="PTHR24166:SF45">
    <property type="entry name" value="E3 UBIQUITIN-PROTEIN LIGASE XBAT35"/>
    <property type="match status" value="1"/>
</dbReference>
<dbReference type="Proteomes" id="UP000283530">
    <property type="component" value="Unassembled WGS sequence"/>
</dbReference>
<reference evidence="7 8" key="1">
    <citation type="journal article" date="2019" name="Nat. Plants">
        <title>Stout camphor tree genome fills gaps in understanding of flowering plant genome evolution.</title>
        <authorList>
            <person name="Chaw S.M."/>
            <person name="Liu Y.C."/>
            <person name="Wu Y.W."/>
            <person name="Wang H.Y."/>
            <person name="Lin C.I."/>
            <person name="Wu C.S."/>
            <person name="Ke H.M."/>
            <person name="Chang L.Y."/>
            <person name="Hsu C.Y."/>
            <person name="Yang H.T."/>
            <person name="Sudianto E."/>
            <person name="Hsu M.H."/>
            <person name="Wu K.P."/>
            <person name="Wang L.N."/>
            <person name="Leebens-Mack J.H."/>
            <person name="Tsai I.J."/>
        </authorList>
    </citation>
    <scope>NUCLEOTIDE SEQUENCE [LARGE SCALE GENOMIC DNA]</scope>
    <source>
        <strain evidence="8">cv. Chaw 1501</strain>
        <tissue evidence="7">Young leaves</tissue>
    </source>
</reference>
<keyword evidence="4" id="KW-0862">Zinc</keyword>
<sequence length="497" mass="54574">MGQQQSKDELLYQQVNYGNIEGIKALHREGAGLEWVDKEGKTPLIVACLKPDCLHVAKALIELGANVNYYRPGRHGGTPLHHAAKRGLEHAVKLLLSFGANALVMNDDCHTPLDMAREKRHTGVVRAIESHICLFSGWLRELYGPGFLEALISQWVSRKVWVVVIPRDARNPNMPQKFELAIYSAVEVERKEHLTRRERRRRRRQRLKEKQVALPRTVIQLWKADIKEVNFNQSDPTLVIIDKASNTRFKFLSENEGDKKQLEWFYNACRGMRQPNIPRPTIPATAPTSIPEDVQLAMAINASLQTAMEGQLPNIPTQPGSQVTNTNGWGPPSGPSLPPPKVVDNGWLDEPSSSSTFNGWGGPEAGSSGPPIQHHNSQLSTPVVDVALSSQTVPPSVPSAPPIPDDDGPIHYPSIDSSPIDLSMPTVDMQPASSVAVETSDASASCVICLDAPKEGACVPCGHVVGCMNCLKDIKAKNWGCPVCRAKINQVIKLYTV</sequence>
<dbReference type="InterPro" id="IPR002110">
    <property type="entry name" value="Ankyrin_rpt"/>
</dbReference>
<evidence type="ECO:0000256" key="1">
    <source>
        <dbReference type="ARBA" id="ARBA00022737"/>
    </source>
</evidence>
<dbReference type="SMART" id="SM00184">
    <property type="entry name" value="RING"/>
    <property type="match status" value="1"/>
</dbReference>
<keyword evidence="2 3" id="KW-0040">ANK repeat</keyword>
<accession>A0A443NZS9</accession>
<evidence type="ECO:0000256" key="2">
    <source>
        <dbReference type="ARBA" id="ARBA00023043"/>
    </source>
</evidence>
<keyword evidence="4" id="KW-0479">Metal-binding</keyword>
<dbReference type="PANTHER" id="PTHR24166">
    <property type="entry name" value="ROLLING PEBBLES, ISOFORM B"/>
    <property type="match status" value="1"/>
</dbReference>
<dbReference type="InterPro" id="IPR001841">
    <property type="entry name" value="Znf_RING"/>
</dbReference>
<feature type="region of interest" description="Disordered" evidence="5">
    <location>
        <begin position="317"/>
        <end position="377"/>
    </location>
</feature>
<dbReference type="SUPFAM" id="SSF48403">
    <property type="entry name" value="Ankyrin repeat"/>
    <property type="match status" value="1"/>
</dbReference>
<dbReference type="InterPro" id="IPR013083">
    <property type="entry name" value="Znf_RING/FYVE/PHD"/>
</dbReference>
<dbReference type="STRING" id="337451.A0A443NZS9"/>
<dbReference type="PROSITE" id="PS50088">
    <property type="entry name" value="ANK_REPEAT"/>
    <property type="match status" value="2"/>
</dbReference>
<evidence type="ECO:0000259" key="6">
    <source>
        <dbReference type="PROSITE" id="PS50089"/>
    </source>
</evidence>